<keyword evidence="6" id="KW-1185">Reference proteome</keyword>
<dbReference type="InterPro" id="IPR058647">
    <property type="entry name" value="BSH_CzcB-like"/>
</dbReference>
<protein>
    <submittedName>
        <fullName evidence="5">RND family efflux transporter, MFP subunit</fullName>
    </submittedName>
</protein>
<dbReference type="NCBIfam" id="TIGR01730">
    <property type="entry name" value="RND_mfp"/>
    <property type="match status" value="1"/>
</dbReference>
<dbReference type="STRING" id="1174501.SAMN05216192_101239"/>
<evidence type="ECO:0000259" key="4">
    <source>
        <dbReference type="Pfam" id="PF25973"/>
    </source>
</evidence>
<dbReference type="PANTHER" id="PTHR32347">
    <property type="entry name" value="EFFLUX SYSTEM COMPONENT YKNX-RELATED"/>
    <property type="match status" value="1"/>
</dbReference>
<keyword evidence="3" id="KW-0175">Coiled coil</keyword>
<dbReference type="GO" id="GO:0030313">
    <property type="term" value="C:cell envelope"/>
    <property type="evidence" value="ECO:0007669"/>
    <property type="project" value="UniProtKB-SubCell"/>
</dbReference>
<feature type="domain" description="CzcB-like barrel-sandwich hybrid" evidence="4">
    <location>
        <begin position="89"/>
        <end position="205"/>
    </location>
</feature>
<reference evidence="6" key="1">
    <citation type="submission" date="2016-10" db="EMBL/GenBank/DDBJ databases">
        <authorList>
            <person name="Varghese N."/>
            <person name="Submissions S."/>
        </authorList>
    </citation>
    <scope>NUCLEOTIDE SEQUENCE [LARGE SCALE GENOMIC DNA]</scope>
    <source>
        <strain evidence="6">CGMCC 1.11012</strain>
    </source>
</reference>
<comment type="similarity">
    <text evidence="2">Belongs to the membrane fusion protein (MFP) (TC 8.A.1) family.</text>
</comment>
<dbReference type="PROSITE" id="PS51257">
    <property type="entry name" value="PROKAR_LIPOPROTEIN"/>
    <property type="match status" value="1"/>
</dbReference>
<dbReference type="Gene3D" id="6.20.50.140">
    <property type="match status" value="1"/>
</dbReference>
<dbReference type="PANTHER" id="PTHR32347:SF23">
    <property type="entry name" value="BLL5650 PROTEIN"/>
    <property type="match status" value="1"/>
</dbReference>
<gene>
    <name evidence="5" type="ORF">SAMN05216192_101239</name>
</gene>
<evidence type="ECO:0000313" key="6">
    <source>
        <dbReference type="Proteomes" id="UP000199050"/>
    </source>
</evidence>
<dbReference type="InterPro" id="IPR006143">
    <property type="entry name" value="RND_pump_MFP"/>
</dbReference>
<proteinExistence type="inferred from homology"/>
<dbReference type="Pfam" id="PF25973">
    <property type="entry name" value="BSH_CzcB"/>
    <property type="match status" value="1"/>
</dbReference>
<dbReference type="Gene3D" id="2.40.50.100">
    <property type="match status" value="1"/>
</dbReference>
<name>A0A1G8FGY9_9BACL</name>
<dbReference type="GO" id="GO:0016020">
    <property type="term" value="C:membrane"/>
    <property type="evidence" value="ECO:0007669"/>
    <property type="project" value="InterPro"/>
</dbReference>
<accession>A0A1G8FGY9</accession>
<evidence type="ECO:0000256" key="3">
    <source>
        <dbReference type="ARBA" id="ARBA00023054"/>
    </source>
</evidence>
<comment type="subcellular location">
    <subcellularLocation>
        <location evidence="1">Cell envelope</location>
    </subcellularLocation>
</comment>
<dbReference type="AlphaFoldDB" id="A0A1G8FGY9"/>
<organism evidence="5 6">
    <name type="scientific">Paenibacillus typhae</name>
    <dbReference type="NCBI Taxonomy" id="1174501"/>
    <lineage>
        <taxon>Bacteria</taxon>
        <taxon>Bacillati</taxon>
        <taxon>Bacillota</taxon>
        <taxon>Bacilli</taxon>
        <taxon>Bacillales</taxon>
        <taxon>Paenibacillaceae</taxon>
        <taxon>Paenibacillus</taxon>
    </lineage>
</organism>
<dbReference type="GO" id="GO:0022857">
    <property type="term" value="F:transmembrane transporter activity"/>
    <property type="evidence" value="ECO:0007669"/>
    <property type="project" value="InterPro"/>
</dbReference>
<dbReference type="InterPro" id="IPR050465">
    <property type="entry name" value="UPF0194_transport"/>
</dbReference>
<sequence length="351" mass="38529">MSHKQSMLLRLRRIRLRIAGASLLLLALTGLAGCSLLPAEQELQPPLVQPVQQEYDMEEVVTGNIQTFLKGTATFASGHVEALSFKESGGVLKGIPVELGQTVKKGELLVELETGDLELQLSLQQLNVERAQLLYKQAEASGANATDLRLRQIDYEREKISLDHMENKLAKARLYSPISGTVTYIQTMNTGDYINAYQPVVTVSDPSSLQLTYVAGDAGDLLPVETGMPASLKYKGKDYRGKVLQSPSSAPAKGTQETVDRNAVTLIVDIDNKPAGIQVGDVAELTIELQKRENVLILPRAAIRTYMGRYYVQVLDGERRKELDIEIGLMTPTEAEIVKGLQKGQKVILNN</sequence>
<dbReference type="RefSeq" id="WP_244157572.1">
    <property type="nucleotide sequence ID" value="NZ_CBCSKY010000007.1"/>
</dbReference>
<dbReference type="Proteomes" id="UP000199050">
    <property type="component" value="Unassembled WGS sequence"/>
</dbReference>
<dbReference type="EMBL" id="FNDX01000001">
    <property type="protein sequence ID" value="SDH81404.1"/>
    <property type="molecule type" value="Genomic_DNA"/>
</dbReference>
<evidence type="ECO:0000256" key="1">
    <source>
        <dbReference type="ARBA" id="ARBA00004196"/>
    </source>
</evidence>
<dbReference type="SUPFAM" id="SSF111369">
    <property type="entry name" value="HlyD-like secretion proteins"/>
    <property type="match status" value="1"/>
</dbReference>
<evidence type="ECO:0000256" key="2">
    <source>
        <dbReference type="ARBA" id="ARBA00009477"/>
    </source>
</evidence>
<evidence type="ECO:0000313" key="5">
    <source>
        <dbReference type="EMBL" id="SDH81404.1"/>
    </source>
</evidence>